<protein>
    <submittedName>
        <fullName evidence="2">Uncharacterized protein</fullName>
    </submittedName>
</protein>
<gene>
    <name evidence="2" type="ORF">FTUN_6673</name>
</gene>
<feature type="region of interest" description="Disordered" evidence="1">
    <location>
        <begin position="1"/>
        <end position="111"/>
    </location>
</feature>
<dbReference type="Proteomes" id="UP000503447">
    <property type="component" value="Chromosome"/>
</dbReference>
<dbReference type="AlphaFoldDB" id="A0A6M5YYP2"/>
<reference evidence="3" key="1">
    <citation type="submission" date="2020-05" db="EMBL/GenBank/DDBJ databases">
        <title>Frigoriglobus tundricola gen. nov., sp. nov., a psychrotolerant cellulolytic planctomycete of the family Gemmataceae with two divergent copies of 16S rRNA gene.</title>
        <authorList>
            <person name="Kulichevskaya I.S."/>
            <person name="Ivanova A.A."/>
            <person name="Naumoff D.G."/>
            <person name="Beletsky A.V."/>
            <person name="Rijpstra W.I.C."/>
            <person name="Sinninghe Damste J.S."/>
            <person name="Mardanov A.V."/>
            <person name="Ravin N.V."/>
            <person name="Dedysh S.N."/>
        </authorList>
    </citation>
    <scope>NUCLEOTIDE SEQUENCE [LARGE SCALE GENOMIC DNA]</scope>
    <source>
        <strain evidence="3">PL17</strain>
    </source>
</reference>
<sequence>MVRRSAVSRSRSSATRHAGRGGRREARGGARGLDHRRSLGRRGRRRRAAHLRGPGLHQGRVVGRRQRDGERAPAAGLAGDADLAAQQPHQFPRDREAQPGPAELPARGPVRLPERLEDDFLLVRRDADPRVADGERDPVAGAALHVHAHLAGFGELQRVREQVFEHLLQPLPVGGDRVGAARRDPDVERQGLLFGDRAEHAVQVLDELREPHRLGPHVHAPGLDLRQVEDVVDEREQVVPGGLNGLGVPHLFGRQVPLAVVREELRQDERGVQRRAQLVRHVGQEVGLVPAGQLEFPGLHLKGAPGLGGRVPLVREQLRLLLQARVRLLEFGLLLFEPALRLAERPPLFLEFLVRDAQLLALGLELLGLPLGLFEQVLQVRAVPRGPDRDPDRLRGAVEQLRRVRGRRSEEPEFEHRVDSAIRSGRDDGEVPRVALTECGAHSEVIGGHVVNDERAAVLDGPADQPVVRLDALGGAAGRYAVRRDAPEPGALLSEERAGVGPEVLAQPLEYVVAEVLDSLVPRQRRPESDLPHLEPLLLPTGPDRPAHQVGDGPG</sequence>
<keyword evidence="3" id="KW-1185">Reference proteome</keyword>
<feature type="compositionally biased region" description="Basic residues" evidence="1">
    <location>
        <begin position="38"/>
        <end position="50"/>
    </location>
</feature>
<name>A0A6M5YYP2_9BACT</name>
<dbReference type="AntiFam" id="ANF00201">
    <property type="entry name" value="Shadow ORF (opposite gacS)"/>
</dbReference>
<dbReference type="EMBL" id="CP053452">
    <property type="protein sequence ID" value="QJW99075.1"/>
    <property type="molecule type" value="Genomic_DNA"/>
</dbReference>
<feature type="compositionally biased region" description="Low complexity" evidence="1">
    <location>
        <begin position="51"/>
        <end position="61"/>
    </location>
</feature>
<evidence type="ECO:0000256" key="1">
    <source>
        <dbReference type="SAM" id="MobiDB-lite"/>
    </source>
</evidence>
<feature type="compositionally biased region" description="Low complexity" evidence="1">
    <location>
        <begin position="72"/>
        <end position="88"/>
    </location>
</feature>
<feature type="region of interest" description="Disordered" evidence="1">
    <location>
        <begin position="524"/>
        <end position="555"/>
    </location>
</feature>
<evidence type="ECO:0000313" key="2">
    <source>
        <dbReference type="EMBL" id="QJW99075.1"/>
    </source>
</evidence>
<evidence type="ECO:0000313" key="3">
    <source>
        <dbReference type="Proteomes" id="UP000503447"/>
    </source>
</evidence>
<dbReference type="KEGG" id="ftj:FTUN_6673"/>
<feature type="compositionally biased region" description="Basic and acidic residues" evidence="1">
    <location>
        <begin position="22"/>
        <end position="37"/>
    </location>
</feature>
<organism evidence="2 3">
    <name type="scientific">Frigoriglobus tundricola</name>
    <dbReference type="NCBI Taxonomy" id="2774151"/>
    <lineage>
        <taxon>Bacteria</taxon>
        <taxon>Pseudomonadati</taxon>
        <taxon>Planctomycetota</taxon>
        <taxon>Planctomycetia</taxon>
        <taxon>Gemmatales</taxon>
        <taxon>Gemmataceae</taxon>
        <taxon>Frigoriglobus</taxon>
    </lineage>
</organism>
<feature type="compositionally biased region" description="Low complexity" evidence="1">
    <location>
        <begin position="1"/>
        <end position="16"/>
    </location>
</feature>
<proteinExistence type="predicted"/>
<accession>A0A6M5YYP2</accession>